<keyword evidence="3 6" id="KW-0479">Metal-binding</keyword>
<dbReference type="GO" id="GO:1901359">
    <property type="term" value="F:tungstate binding"/>
    <property type="evidence" value="ECO:0007669"/>
    <property type="project" value="UniProtKB-ARBA"/>
</dbReference>
<dbReference type="PANTHER" id="PTHR30632">
    <property type="entry name" value="MOLYBDATE-BINDING PERIPLASMIC PROTEIN"/>
    <property type="match status" value="1"/>
</dbReference>
<dbReference type="GO" id="GO:0015689">
    <property type="term" value="P:molybdate ion transport"/>
    <property type="evidence" value="ECO:0007669"/>
    <property type="project" value="InterPro"/>
</dbReference>
<evidence type="ECO:0000313" key="9">
    <source>
        <dbReference type="Proteomes" id="UP000306236"/>
    </source>
</evidence>
<comment type="subunit">
    <text evidence="5">The complex is composed of two ATP-binding proteins (ModC), two transmembrane proteins (ModB) and a solute-binding protein (ModA).</text>
</comment>
<evidence type="ECO:0000313" key="8">
    <source>
        <dbReference type="EMBL" id="THJ34352.1"/>
    </source>
</evidence>
<dbReference type="AlphaFoldDB" id="A0A4V3YX98"/>
<dbReference type="Gene3D" id="3.40.190.10">
    <property type="entry name" value="Periplasmic binding protein-like II"/>
    <property type="match status" value="2"/>
</dbReference>
<keyword evidence="2 6" id="KW-0500">Molybdenum</keyword>
<dbReference type="PANTHER" id="PTHR30632:SF0">
    <property type="entry name" value="SULFATE-BINDING PROTEIN"/>
    <property type="match status" value="1"/>
</dbReference>
<organism evidence="8 9">
    <name type="scientific">Lampropedia aestuarii</name>
    <dbReference type="NCBI Taxonomy" id="2562762"/>
    <lineage>
        <taxon>Bacteria</taxon>
        <taxon>Pseudomonadati</taxon>
        <taxon>Pseudomonadota</taxon>
        <taxon>Betaproteobacteria</taxon>
        <taxon>Burkholderiales</taxon>
        <taxon>Comamonadaceae</taxon>
        <taxon>Lampropedia</taxon>
    </lineage>
</organism>
<proteinExistence type="inferred from homology"/>
<dbReference type="NCBIfam" id="TIGR01256">
    <property type="entry name" value="modA"/>
    <property type="match status" value="1"/>
</dbReference>
<dbReference type="FunFam" id="3.40.190.10:FF:000035">
    <property type="entry name" value="Molybdate ABC transporter substrate-binding protein"/>
    <property type="match status" value="1"/>
</dbReference>
<evidence type="ECO:0000256" key="2">
    <source>
        <dbReference type="ARBA" id="ARBA00022505"/>
    </source>
</evidence>
<keyword evidence="9" id="KW-1185">Reference proteome</keyword>
<dbReference type="OrthoDB" id="9785015at2"/>
<evidence type="ECO:0000256" key="3">
    <source>
        <dbReference type="ARBA" id="ARBA00022723"/>
    </source>
</evidence>
<keyword evidence="4 7" id="KW-0732">Signal</keyword>
<accession>A0A4V3YX98</accession>
<dbReference type="Proteomes" id="UP000306236">
    <property type="component" value="Unassembled WGS sequence"/>
</dbReference>
<evidence type="ECO:0000256" key="6">
    <source>
        <dbReference type="PIRSR" id="PIRSR004846-1"/>
    </source>
</evidence>
<protein>
    <submittedName>
        <fullName evidence="8">Molybdate ABC transporter substrate-binding protein</fullName>
    </submittedName>
</protein>
<feature type="binding site" evidence="6">
    <location>
        <position position="32"/>
    </location>
    <ligand>
        <name>molybdate</name>
        <dbReference type="ChEBI" id="CHEBI:36264"/>
    </ligand>
</feature>
<reference evidence="8 9" key="1">
    <citation type="submission" date="2019-04" db="EMBL/GenBank/DDBJ databases">
        <title>Lampropedia sp YIM MLB12 draf genome.</title>
        <authorList>
            <person name="Wang Y.-X."/>
        </authorList>
    </citation>
    <scope>NUCLEOTIDE SEQUENCE [LARGE SCALE GENOMIC DNA]</scope>
    <source>
        <strain evidence="8 9">YIM MLB12</strain>
    </source>
</reference>
<dbReference type="EMBL" id="SSWX01000007">
    <property type="protein sequence ID" value="THJ34352.1"/>
    <property type="molecule type" value="Genomic_DNA"/>
</dbReference>
<evidence type="ECO:0000256" key="4">
    <source>
        <dbReference type="ARBA" id="ARBA00022729"/>
    </source>
</evidence>
<feature type="binding site" evidence="6">
    <location>
        <position position="187"/>
    </location>
    <ligand>
        <name>molybdate</name>
        <dbReference type="ChEBI" id="CHEBI:36264"/>
    </ligand>
</feature>
<feature type="binding site" evidence="6">
    <location>
        <position position="169"/>
    </location>
    <ligand>
        <name>molybdate</name>
        <dbReference type="ChEBI" id="CHEBI:36264"/>
    </ligand>
</feature>
<gene>
    <name evidence="8" type="primary">modA</name>
    <name evidence="8" type="ORF">E8K88_07380</name>
</gene>
<feature type="binding site" evidence="6">
    <location>
        <position position="60"/>
    </location>
    <ligand>
        <name>molybdate</name>
        <dbReference type="ChEBI" id="CHEBI:36264"/>
    </ligand>
</feature>
<comment type="caution">
    <text evidence="8">The sequence shown here is derived from an EMBL/GenBank/DDBJ whole genome shotgun (WGS) entry which is preliminary data.</text>
</comment>
<dbReference type="PROSITE" id="PS00430">
    <property type="entry name" value="TONB_DEPENDENT_REC_1"/>
    <property type="match status" value="1"/>
</dbReference>
<dbReference type="GO" id="GO:0030973">
    <property type="term" value="F:molybdate ion binding"/>
    <property type="evidence" value="ECO:0007669"/>
    <property type="project" value="UniProtKB-ARBA"/>
</dbReference>
<sequence length="253" mass="26758">MRATVSVLAGLGLSLAAWSAHAETITVSAAASLTDAFKEIAAHYEQQNPQDKVQLNFGASGTLLQQIDKGAPVDVFASADEATMDKAAASGLVVEGTRATFVRNTLVLIQPEAATLQLDSLEALQNPAVERIAVGNPDSVPVGRYTKAALEAAGQWEVLQPKVILTQNVRQSLDYVARAEVQAGFVYGSDAALFKDKVKISYTVPVAKPVTYPIAVITTGGQAEAAKRFVDVVTSDWGQQVLARFGFEPAASR</sequence>
<dbReference type="InterPro" id="IPR050682">
    <property type="entry name" value="ModA/WtpA"/>
</dbReference>
<name>A0A4V3YX98_9BURK</name>
<evidence type="ECO:0000256" key="7">
    <source>
        <dbReference type="SAM" id="SignalP"/>
    </source>
</evidence>
<dbReference type="InterPro" id="IPR005950">
    <property type="entry name" value="ModA"/>
</dbReference>
<dbReference type="SUPFAM" id="SSF53850">
    <property type="entry name" value="Periplasmic binding protein-like II"/>
    <property type="match status" value="1"/>
</dbReference>
<dbReference type="InterPro" id="IPR010916">
    <property type="entry name" value="TonB_box_CS"/>
</dbReference>
<dbReference type="GO" id="GO:0046872">
    <property type="term" value="F:metal ion binding"/>
    <property type="evidence" value="ECO:0007669"/>
    <property type="project" value="UniProtKB-KW"/>
</dbReference>
<comment type="similarity">
    <text evidence="1">Belongs to the bacterial solute-binding protein ModA family.</text>
</comment>
<evidence type="ECO:0000256" key="1">
    <source>
        <dbReference type="ARBA" id="ARBA00009175"/>
    </source>
</evidence>
<feature type="signal peptide" evidence="7">
    <location>
        <begin position="1"/>
        <end position="22"/>
    </location>
</feature>
<evidence type="ECO:0000256" key="5">
    <source>
        <dbReference type="ARBA" id="ARBA00062515"/>
    </source>
</evidence>
<dbReference type="PIRSF" id="PIRSF004846">
    <property type="entry name" value="ModA"/>
    <property type="match status" value="1"/>
</dbReference>
<dbReference type="Pfam" id="PF13531">
    <property type="entry name" value="SBP_bac_11"/>
    <property type="match status" value="1"/>
</dbReference>
<feature type="chain" id="PRO_5020639273" evidence="7">
    <location>
        <begin position="23"/>
        <end position="253"/>
    </location>
</feature>